<evidence type="ECO:0000259" key="9">
    <source>
        <dbReference type="Pfam" id="PF07731"/>
    </source>
</evidence>
<keyword evidence="4" id="KW-0560">Oxidoreductase</keyword>
<comment type="caution">
    <text evidence="11">The sequence shown here is derived from an EMBL/GenBank/DDBJ whole genome shotgun (WGS) entry which is preliminary data.</text>
</comment>
<dbReference type="InterPro" id="IPR044130">
    <property type="entry name" value="CuRO_2_Fet3-like"/>
</dbReference>
<evidence type="ECO:0000256" key="2">
    <source>
        <dbReference type="ARBA" id="ARBA00022723"/>
    </source>
</evidence>
<keyword evidence="2" id="KW-0479">Metal-binding</keyword>
<keyword evidence="6" id="KW-1133">Transmembrane helix</keyword>
<protein>
    <recommendedName>
        <fullName evidence="13">Ferrooxidoreductase Fet3</fullName>
    </recommendedName>
</protein>
<evidence type="ECO:0000256" key="4">
    <source>
        <dbReference type="ARBA" id="ARBA00023002"/>
    </source>
</evidence>
<evidence type="ECO:0008006" key="13">
    <source>
        <dbReference type="Google" id="ProtNLM"/>
    </source>
</evidence>
<evidence type="ECO:0000256" key="5">
    <source>
        <dbReference type="ARBA" id="ARBA00023008"/>
    </source>
</evidence>
<dbReference type="SUPFAM" id="SSF49503">
    <property type="entry name" value="Cupredoxins"/>
    <property type="match status" value="3"/>
</dbReference>
<dbReference type="InterPro" id="IPR008972">
    <property type="entry name" value="Cupredoxin"/>
</dbReference>
<dbReference type="Pfam" id="PF07731">
    <property type="entry name" value="Cu-oxidase_2"/>
    <property type="match status" value="1"/>
</dbReference>
<keyword evidence="3 7" id="KW-0732">Signal</keyword>
<gene>
    <name evidence="11" type="ORF">SEPCBS57363_005851</name>
</gene>
<keyword evidence="12" id="KW-1185">Reference proteome</keyword>
<evidence type="ECO:0000256" key="6">
    <source>
        <dbReference type="SAM" id="Phobius"/>
    </source>
</evidence>
<comment type="similarity">
    <text evidence="1">Belongs to the multicopper oxidase family.</text>
</comment>
<dbReference type="PROSITE" id="PS00079">
    <property type="entry name" value="MULTICOPPER_OXIDASE1"/>
    <property type="match status" value="1"/>
</dbReference>
<evidence type="ECO:0000313" key="11">
    <source>
        <dbReference type="EMBL" id="CAK7273832.1"/>
    </source>
</evidence>
<dbReference type="InterPro" id="IPR011707">
    <property type="entry name" value="Cu-oxidase-like_N"/>
</dbReference>
<dbReference type="Gene3D" id="2.60.40.420">
    <property type="entry name" value="Cupredoxins - blue copper proteins"/>
    <property type="match status" value="3"/>
</dbReference>
<evidence type="ECO:0000313" key="12">
    <source>
        <dbReference type="Proteomes" id="UP001642501"/>
    </source>
</evidence>
<evidence type="ECO:0000256" key="3">
    <source>
        <dbReference type="ARBA" id="ARBA00022729"/>
    </source>
</evidence>
<dbReference type="CDD" id="cd13899">
    <property type="entry name" value="CuRO_3_Fet3p"/>
    <property type="match status" value="1"/>
</dbReference>
<dbReference type="Proteomes" id="UP001642501">
    <property type="component" value="Unassembled WGS sequence"/>
</dbReference>
<organism evidence="11 12">
    <name type="scientific">Sporothrix epigloea</name>
    <dbReference type="NCBI Taxonomy" id="1892477"/>
    <lineage>
        <taxon>Eukaryota</taxon>
        <taxon>Fungi</taxon>
        <taxon>Dikarya</taxon>
        <taxon>Ascomycota</taxon>
        <taxon>Pezizomycotina</taxon>
        <taxon>Sordariomycetes</taxon>
        <taxon>Sordariomycetidae</taxon>
        <taxon>Ophiostomatales</taxon>
        <taxon>Ophiostomataceae</taxon>
        <taxon>Sporothrix</taxon>
    </lineage>
</organism>
<feature type="chain" id="PRO_5045594995" description="Ferrooxidoreductase Fet3" evidence="7">
    <location>
        <begin position="35"/>
        <end position="573"/>
    </location>
</feature>
<keyword evidence="5" id="KW-0186">Copper</keyword>
<dbReference type="CDD" id="cd13851">
    <property type="entry name" value="CuRO_1_Fet3p"/>
    <property type="match status" value="1"/>
</dbReference>
<reference evidence="11 12" key="1">
    <citation type="submission" date="2024-01" db="EMBL/GenBank/DDBJ databases">
        <authorList>
            <person name="Allen C."/>
            <person name="Tagirdzhanova G."/>
        </authorList>
    </citation>
    <scope>NUCLEOTIDE SEQUENCE [LARGE SCALE GENOMIC DNA]</scope>
    <source>
        <strain evidence="11 12">CBS 573.63</strain>
    </source>
</reference>
<feature type="signal peptide" evidence="7">
    <location>
        <begin position="1"/>
        <end position="34"/>
    </location>
</feature>
<name>A0ABP0E078_9PEZI</name>
<evidence type="ECO:0000259" key="8">
    <source>
        <dbReference type="Pfam" id="PF00394"/>
    </source>
</evidence>
<feature type="domain" description="Plastocyanin-like" evidence="9">
    <location>
        <begin position="338"/>
        <end position="475"/>
    </location>
</feature>
<dbReference type="PANTHER" id="PTHR11709">
    <property type="entry name" value="MULTI-COPPER OXIDASE"/>
    <property type="match status" value="1"/>
</dbReference>
<dbReference type="InterPro" id="IPR001117">
    <property type="entry name" value="Cu-oxidase_2nd"/>
</dbReference>
<evidence type="ECO:0000259" key="10">
    <source>
        <dbReference type="Pfam" id="PF07732"/>
    </source>
</evidence>
<feature type="domain" description="Plastocyanin-like" evidence="10">
    <location>
        <begin position="44"/>
        <end position="158"/>
    </location>
</feature>
<dbReference type="Pfam" id="PF00394">
    <property type="entry name" value="Cu-oxidase"/>
    <property type="match status" value="1"/>
</dbReference>
<dbReference type="InterPro" id="IPR011706">
    <property type="entry name" value="Cu-oxidase_C"/>
</dbReference>
<feature type="transmembrane region" description="Helical" evidence="6">
    <location>
        <begin position="530"/>
        <end position="552"/>
    </location>
</feature>
<dbReference type="EMBL" id="CAWUOM010000146">
    <property type="protein sequence ID" value="CAK7273832.1"/>
    <property type="molecule type" value="Genomic_DNA"/>
</dbReference>
<keyword evidence="6" id="KW-0812">Transmembrane</keyword>
<dbReference type="Pfam" id="PF07732">
    <property type="entry name" value="Cu-oxidase_3"/>
    <property type="match status" value="1"/>
</dbReference>
<feature type="domain" description="Plastocyanin-like" evidence="8">
    <location>
        <begin position="168"/>
        <end position="314"/>
    </location>
</feature>
<dbReference type="CDD" id="cd13877">
    <property type="entry name" value="CuRO_2_Fet3p_like"/>
    <property type="match status" value="1"/>
</dbReference>
<dbReference type="InterPro" id="IPR033138">
    <property type="entry name" value="Cu_oxidase_CS"/>
</dbReference>
<keyword evidence="6" id="KW-0472">Membrane</keyword>
<dbReference type="PROSITE" id="PS00080">
    <property type="entry name" value="MULTICOPPER_OXIDASE2"/>
    <property type="match status" value="1"/>
</dbReference>
<dbReference type="InterPro" id="IPR002355">
    <property type="entry name" value="Cu_oxidase_Cu_BS"/>
</dbReference>
<evidence type="ECO:0000256" key="7">
    <source>
        <dbReference type="SAM" id="SignalP"/>
    </source>
</evidence>
<dbReference type="InterPro" id="IPR045087">
    <property type="entry name" value="Cu-oxidase_fam"/>
</dbReference>
<sequence length="573" mass="63448">MAPNLTLSIKSCSTAWLAALLALLLCMSPTFCLAETTVRDFRVGWVLANPDGAFDRPTIGINGQWPIPQLKVTVGDRMILNVHNDLGNTTTSLHFHGLFQNGTNHMDGAVGVTQCAISPGSSFTYDILFEQPGTYWYHSHSKGQYMDGLRGAIVVHDPTGPYEGEYDEEIVLSISDWYHELSIDLIDQLISVKNPTGAEPVPHSALINDTQNLKIPIKPDTTYLVRFVNIGGFAAQYVWFEGHSMQIVEVDGVWTEPANADMLYITPAQRYSVLLTTRGDMSANFALICAMDEDLFDVIPEGQNSNTTAWLVYDATRPLPEPQHIESFEAAFFNDITYIQPKVPSLYTTLSVGGTNANNRIVYGSHTNTHIFKRHDVIELILNNGDDGRHPFHLHGHNFQVVHRSGENDGVFNPNDYAASDFPRVPMRRDTLFVEGNGNFVIRFRADNPGVWLFHCHIEWHMDQGLVATFVEAPEALQSLQVPDSHFEVCRAAGKPTVGNAAGNSVDIFDLEGENKPPGRLPEGFTAKGYVALFFSTVAALLGMAAIAWYGLIDPNVKDQSADRQLLINREGE</sequence>
<accession>A0ABP0E078</accession>
<proteinExistence type="inferred from homology"/>
<evidence type="ECO:0000256" key="1">
    <source>
        <dbReference type="ARBA" id="ARBA00010609"/>
    </source>
</evidence>
<dbReference type="PANTHER" id="PTHR11709:SF361">
    <property type="entry name" value="IRON TRANSPORT MULTICOPPER OXIDASE FET3"/>
    <property type="match status" value="1"/>
</dbReference>